<dbReference type="EMBL" id="UINC01072342">
    <property type="protein sequence ID" value="SVC07912.1"/>
    <property type="molecule type" value="Genomic_DNA"/>
</dbReference>
<feature type="domain" description="2Fe-2S ferredoxin-type" evidence="6">
    <location>
        <begin position="1"/>
        <end position="76"/>
    </location>
</feature>
<dbReference type="Gene3D" id="3.10.20.30">
    <property type="match status" value="1"/>
</dbReference>
<name>A0A382J942_9ZZZZ</name>
<reference evidence="7" key="1">
    <citation type="submission" date="2018-05" db="EMBL/GenBank/DDBJ databases">
        <authorList>
            <person name="Lanie J.A."/>
            <person name="Ng W.-L."/>
            <person name="Kazmierczak K.M."/>
            <person name="Andrzejewski T.M."/>
            <person name="Davidsen T.M."/>
            <person name="Wayne K.J."/>
            <person name="Tettelin H."/>
            <person name="Glass J.I."/>
            <person name="Rusch D."/>
            <person name="Podicherti R."/>
            <person name="Tsui H.-C.T."/>
            <person name="Winkler M.E."/>
        </authorList>
    </citation>
    <scope>NUCLEOTIDE SEQUENCE</scope>
</reference>
<dbReference type="PANTHER" id="PTHR44379:SF5">
    <property type="entry name" value="OXIDOREDUCTASE WITH IRON-SULFUR SUBUNIT"/>
    <property type="match status" value="1"/>
</dbReference>
<evidence type="ECO:0000313" key="7">
    <source>
        <dbReference type="EMBL" id="SVC07912.1"/>
    </source>
</evidence>
<dbReference type="PANTHER" id="PTHR44379">
    <property type="entry name" value="OXIDOREDUCTASE WITH IRON-SULFUR SUBUNIT"/>
    <property type="match status" value="1"/>
</dbReference>
<keyword evidence="2" id="KW-0479">Metal-binding</keyword>
<dbReference type="AlphaFoldDB" id="A0A382J942"/>
<evidence type="ECO:0000256" key="1">
    <source>
        <dbReference type="ARBA" id="ARBA00022714"/>
    </source>
</evidence>
<gene>
    <name evidence="7" type="ORF">METZ01_LOCUS260766</name>
</gene>
<keyword evidence="1" id="KW-0001">2Fe-2S</keyword>
<feature type="non-terminal residue" evidence="7">
    <location>
        <position position="131"/>
    </location>
</feature>
<protein>
    <recommendedName>
        <fullName evidence="6">2Fe-2S ferredoxin-type domain-containing protein</fullName>
    </recommendedName>
</protein>
<dbReference type="InterPro" id="IPR012675">
    <property type="entry name" value="Beta-grasp_dom_sf"/>
</dbReference>
<dbReference type="InterPro" id="IPR036010">
    <property type="entry name" value="2Fe-2S_ferredoxin-like_sf"/>
</dbReference>
<dbReference type="SUPFAM" id="SSF47741">
    <property type="entry name" value="CO dehydrogenase ISP C-domain like"/>
    <property type="match status" value="1"/>
</dbReference>
<evidence type="ECO:0000256" key="4">
    <source>
        <dbReference type="ARBA" id="ARBA00023004"/>
    </source>
</evidence>
<organism evidence="7">
    <name type="scientific">marine metagenome</name>
    <dbReference type="NCBI Taxonomy" id="408172"/>
    <lineage>
        <taxon>unclassified sequences</taxon>
        <taxon>metagenomes</taxon>
        <taxon>ecological metagenomes</taxon>
    </lineage>
</organism>
<keyword evidence="4" id="KW-0408">Iron</keyword>
<evidence type="ECO:0000259" key="6">
    <source>
        <dbReference type="PROSITE" id="PS51085"/>
    </source>
</evidence>
<proteinExistence type="predicted"/>
<dbReference type="PROSITE" id="PS51085">
    <property type="entry name" value="2FE2S_FER_2"/>
    <property type="match status" value="1"/>
</dbReference>
<dbReference type="InterPro" id="IPR036884">
    <property type="entry name" value="2Fe-2S-bd_dom_sf"/>
</dbReference>
<dbReference type="Pfam" id="PF01799">
    <property type="entry name" value="Fer2_2"/>
    <property type="match status" value="1"/>
</dbReference>
<dbReference type="Pfam" id="PF00111">
    <property type="entry name" value="Fer2"/>
    <property type="match status" value="1"/>
</dbReference>
<dbReference type="InterPro" id="IPR051452">
    <property type="entry name" value="Diverse_Oxidoreductases"/>
</dbReference>
<dbReference type="SUPFAM" id="SSF54292">
    <property type="entry name" value="2Fe-2S ferredoxin-like"/>
    <property type="match status" value="1"/>
</dbReference>
<dbReference type="GO" id="GO:0046872">
    <property type="term" value="F:metal ion binding"/>
    <property type="evidence" value="ECO:0007669"/>
    <property type="project" value="UniProtKB-KW"/>
</dbReference>
<dbReference type="GO" id="GO:0051537">
    <property type="term" value="F:2 iron, 2 sulfur cluster binding"/>
    <property type="evidence" value="ECO:0007669"/>
    <property type="project" value="UniProtKB-KW"/>
</dbReference>
<evidence type="ECO:0000256" key="2">
    <source>
        <dbReference type="ARBA" id="ARBA00022723"/>
    </source>
</evidence>
<dbReference type="GO" id="GO:0016491">
    <property type="term" value="F:oxidoreductase activity"/>
    <property type="evidence" value="ECO:0007669"/>
    <property type="project" value="UniProtKB-KW"/>
</dbReference>
<evidence type="ECO:0000256" key="5">
    <source>
        <dbReference type="ARBA" id="ARBA00023014"/>
    </source>
</evidence>
<sequence length="131" mass="14273">MEFKLNGSTIDYEGDPELSLMTYLRDVEDIISPKDGCAPEGVCGCCTVLLDGNVLKACIAPMRRIAGKEVITMEGLDPEKKETVINAFAIEGGLQCGFCTPGIIMKVWPLLNQGFVTEKEINKALNSNLCR</sequence>
<evidence type="ECO:0000256" key="3">
    <source>
        <dbReference type="ARBA" id="ARBA00023002"/>
    </source>
</evidence>
<accession>A0A382J942</accession>
<dbReference type="InterPro" id="IPR002888">
    <property type="entry name" value="2Fe-2S-bd"/>
</dbReference>
<dbReference type="Gene3D" id="1.10.150.120">
    <property type="entry name" value="[2Fe-2S]-binding domain"/>
    <property type="match status" value="1"/>
</dbReference>
<dbReference type="InterPro" id="IPR001041">
    <property type="entry name" value="2Fe-2S_ferredoxin-type"/>
</dbReference>
<keyword evidence="5" id="KW-0411">Iron-sulfur</keyword>
<keyword evidence="3" id="KW-0560">Oxidoreductase</keyword>